<reference evidence="2" key="2">
    <citation type="journal article" date="2015" name="Data Brief">
        <title>Shoot transcriptome of the giant reed, Arundo donax.</title>
        <authorList>
            <person name="Barrero R.A."/>
            <person name="Guerrero F.D."/>
            <person name="Moolhuijzen P."/>
            <person name="Goolsby J.A."/>
            <person name="Tidwell J."/>
            <person name="Bellgard S.E."/>
            <person name="Bellgard M.I."/>
        </authorList>
    </citation>
    <scope>NUCLEOTIDE SEQUENCE</scope>
    <source>
        <tissue evidence="2">Shoot tissue taken approximately 20 cm above the soil surface</tissue>
    </source>
</reference>
<sequence length="42" mass="4789">MGNLCRCCWSVVLFCRWYCQSIAEGRVGADSSVFRAKDRGEQ</sequence>
<evidence type="ECO:0000313" key="2">
    <source>
        <dbReference type="EMBL" id="JAD86152.1"/>
    </source>
</evidence>
<evidence type="ECO:0000256" key="1">
    <source>
        <dbReference type="SAM" id="SignalP"/>
    </source>
</evidence>
<keyword evidence="1" id="KW-0732">Signal</keyword>
<proteinExistence type="predicted"/>
<reference evidence="2" key="1">
    <citation type="submission" date="2014-09" db="EMBL/GenBank/DDBJ databases">
        <authorList>
            <person name="Magalhaes I.L.F."/>
            <person name="Oliveira U."/>
            <person name="Santos F.R."/>
            <person name="Vidigal T.H.D.A."/>
            <person name="Brescovit A.D."/>
            <person name="Santos A.J."/>
        </authorList>
    </citation>
    <scope>NUCLEOTIDE SEQUENCE</scope>
    <source>
        <tissue evidence="2">Shoot tissue taken approximately 20 cm above the soil surface</tissue>
    </source>
</reference>
<dbReference type="AlphaFoldDB" id="A0A0A9DQY1"/>
<protein>
    <submittedName>
        <fullName evidence="2">Uncharacterized protein</fullName>
    </submittedName>
</protein>
<organism evidence="2">
    <name type="scientific">Arundo donax</name>
    <name type="common">Giant reed</name>
    <name type="synonym">Donax arundinaceus</name>
    <dbReference type="NCBI Taxonomy" id="35708"/>
    <lineage>
        <taxon>Eukaryota</taxon>
        <taxon>Viridiplantae</taxon>
        <taxon>Streptophyta</taxon>
        <taxon>Embryophyta</taxon>
        <taxon>Tracheophyta</taxon>
        <taxon>Spermatophyta</taxon>
        <taxon>Magnoliopsida</taxon>
        <taxon>Liliopsida</taxon>
        <taxon>Poales</taxon>
        <taxon>Poaceae</taxon>
        <taxon>PACMAD clade</taxon>
        <taxon>Arundinoideae</taxon>
        <taxon>Arundineae</taxon>
        <taxon>Arundo</taxon>
    </lineage>
</organism>
<feature type="signal peptide" evidence="1">
    <location>
        <begin position="1"/>
        <end position="21"/>
    </location>
</feature>
<name>A0A0A9DQY1_ARUDO</name>
<feature type="chain" id="PRO_5002045056" evidence="1">
    <location>
        <begin position="22"/>
        <end position="42"/>
    </location>
</feature>
<accession>A0A0A9DQY1</accession>
<dbReference type="EMBL" id="GBRH01211743">
    <property type="protein sequence ID" value="JAD86152.1"/>
    <property type="molecule type" value="Transcribed_RNA"/>
</dbReference>